<evidence type="ECO:0000259" key="7">
    <source>
        <dbReference type="Pfam" id="PF08281"/>
    </source>
</evidence>
<evidence type="ECO:0000259" key="6">
    <source>
        <dbReference type="Pfam" id="PF04542"/>
    </source>
</evidence>
<organism evidence="8 9">
    <name type="scientific">Sphingomicrobium lutaoense</name>
    <dbReference type="NCBI Taxonomy" id="515949"/>
    <lineage>
        <taxon>Bacteria</taxon>
        <taxon>Pseudomonadati</taxon>
        <taxon>Pseudomonadota</taxon>
        <taxon>Alphaproteobacteria</taxon>
        <taxon>Sphingomonadales</taxon>
        <taxon>Sphingomonadaceae</taxon>
        <taxon>Sphingomicrobium</taxon>
    </lineage>
</organism>
<keyword evidence="4" id="KW-0238">DNA-binding</keyword>
<comment type="similarity">
    <text evidence="1">Belongs to the sigma-70 factor family. ECF subfamily.</text>
</comment>
<dbReference type="AlphaFoldDB" id="A0A839Z1S9"/>
<evidence type="ECO:0000256" key="3">
    <source>
        <dbReference type="ARBA" id="ARBA00023082"/>
    </source>
</evidence>
<protein>
    <submittedName>
        <fullName evidence="8">RNA polymerase sigma-70 factor (ECF subfamily)</fullName>
    </submittedName>
</protein>
<dbReference type="RefSeq" id="WP_183933999.1">
    <property type="nucleotide sequence ID" value="NZ_JACICF010000002.1"/>
</dbReference>
<feature type="domain" description="RNA polymerase sigma-70 region 2" evidence="6">
    <location>
        <begin position="14"/>
        <end position="78"/>
    </location>
</feature>
<dbReference type="InterPro" id="IPR014284">
    <property type="entry name" value="RNA_pol_sigma-70_dom"/>
</dbReference>
<proteinExistence type="inferred from homology"/>
<dbReference type="EMBL" id="JACICF010000002">
    <property type="protein sequence ID" value="MBB3764610.1"/>
    <property type="molecule type" value="Genomic_DNA"/>
</dbReference>
<dbReference type="Gene3D" id="1.10.1740.10">
    <property type="match status" value="1"/>
</dbReference>
<feature type="domain" description="RNA polymerase sigma factor 70 region 4 type 2" evidence="7">
    <location>
        <begin position="110"/>
        <end position="159"/>
    </location>
</feature>
<evidence type="ECO:0000313" key="9">
    <source>
        <dbReference type="Proteomes" id="UP000578569"/>
    </source>
</evidence>
<dbReference type="Pfam" id="PF08281">
    <property type="entry name" value="Sigma70_r4_2"/>
    <property type="match status" value="1"/>
</dbReference>
<evidence type="ECO:0000256" key="2">
    <source>
        <dbReference type="ARBA" id="ARBA00023015"/>
    </source>
</evidence>
<dbReference type="InterPro" id="IPR039425">
    <property type="entry name" value="RNA_pol_sigma-70-like"/>
</dbReference>
<keyword evidence="5" id="KW-0804">Transcription</keyword>
<dbReference type="GO" id="GO:0016987">
    <property type="term" value="F:sigma factor activity"/>
    <property type="evidence" value="ECO:0007669"/>
    <property type="project" value="UniProtKB-KW"/>
</dbReference>
<dbReference type="InterPro" id="IPR013249">
    <property type="entry name" value="RNA_pol_sigma70_r4_t2"/>
</dbReference>
<accession>A0A839Z1S9</accession>
<keyword evidence="9" id="KW-1185">Reference proteome</keyword>
<dbReference type="PANTHER" id="PTHR43133">
    <property type="entry name" value="RNA POLYMERASE ECF-TYPE SIGMA FACTO"/>
    <property type="match status" value="1"/>
</dbReference>
<dbReference type="NCBIfam" id="TIGR02937">
    <property type="entry name" value="sigma70-ECF"/>
    <property type="match status" value="1"/>
</dbReference>
<dbReference type="InterPro" id="IPR007627">
    <property type="entry name" value="RNA_pol_sigma70_r2"/>
</dbReference>
<evidence type="ECO:0000313" key="8">
    <source>
        <dbReference type="EMBL" id="MBB3764610.1"/>
    </source>
</evidence>
<evidence type="ECO:0000256" key="5">
    <source>
        <dbReference type="ARBA" id="ARBA00023163"/>
    </source>
</evidence>
<dbReference type="PANTHER" id="PTHR43133:SF8">
    <property type="entry name" value="RNA POLYMERASE SIGMA FACTOR HI_1459-RELATED"/>
    <property type="match status" value="1"/>
</dbReference>
<dbReference type="Pfam" id="PF04542">
    <property type="entry name" value="Sigma70_r2"/>
    <property type="match status" value="1"/>
</dbReference>
<dbReference type="SUPFAM" id="SSF88659">
    <property type="entry name" value="Sigma3 and sigma4 domains of RNA polymerase sigma factors"/>
    <property type="match status" value="1"/>
</dbReference>
<dbReference type="GO" id="GO:0003677">
    <property type="term" value="F:DNA binding"/>
    <property type="evidence" value="ECO:0007669"/>
    <property type="project" value="UniProtKB-KW"/>
</dbReference>
<name>A0A839Z1S9_9SPHN</name>
<dbReference type="InterPro" id="IPR036388">
    <property type="entry name" value="WH-like_DNA-bd_sf"/>
</dbReference>
<evidence type="ECO:0000256" key="1">
    <source>
        <dbReference type="ARBA" id="ARBA00010641"/>
    </source>
</evidence>
<reference evidence="8 9" key="1">
    <citation type="submission" date="2020-08" db="EMBL/GenBank/DDBJ databases">
        <title>Genomic Encyclopedia of Type Strains, Phase IV (KMG-IV): sequencing the most valuable type-strain genomes for metagenomic binning, comparative biology and taxonomic classification.</title>
        <authorList>
            <person name="Goeker M."/>
        </authorList>
    </citation>
    <scope>NUCLEOTIDE SEQUENCE [LARGE SCALE GENOMIC DNA]</scope>
    <source>
        <strain evidence="8 9">DSM 24194</strain>
    </source>
</reference>
<sequence length="169" mass="19018">MNLLHADFEAALTEVYPRLRRFAYGLTSQAADADDLVQRACERAMRKSDRFEPGTRFDSWMFRLTRNLWIDTVRASSRRASREIDAEAGKSVGYDPRPATEAAIDLSTALEAMGHLPEEQREVVALILIDGMGYRETAELLDLPIGTVSSRLVRGRKALMELLGEKDDD</sequence>
<dbReference type="InterPro" id="IPR013325">
    <property type="entry name" value="RNA_pol_sigma_r2"/>
</dbReference>
<evidence type="ECO:0000256" key="4">
    <source>
        <dbReference type="ARBA" id="ARBA00023125"/>
    </source>
</evidence>
<dbReference type="InterPro" id="IPR013324">
    <property type="entry name" value="RNA_pol_sigma_r3/r4-like"/>
</dbReference>
<keyword evidence="2" id="KW-0805">Transcription regulation</keyword>
<comment type="caution">
    <text evidence="8">The sequence shown here is derived from an EMBL/GenBank/DDBJ whole genome shotgun (WGS) entry which is preliminary data.</text>
</comment>
<keyword evidence="3" id="KW-0731">Sigma factor</keyword>
<dbReference type="Gene3D" id="1.10.10.10">
    <property type="entry name" value="Winged helix-like DNA-binding domain superfamily/Winged helix DNA-binding domain"/>
    <property type="match status" value="1"/>
</dbReference>
<dbReference type="Proteomes" id="UP000578569">
    <property type="component" value="Unassembled WGS sequence"/>
</dbReference>
<dbReference type="GO" id="GO:0006352">
    <property type="term" value="P:DNA-templated transcription initiation"/>
    <property type="evidence" value="ECO:0007669"/>
    <property type="project" value="InterPro"/>
</dbReference>
<dbReference type="SUPFAM" id="SSF88946">
    <property type="entry name" value="Sigma2 domain of RNA polymerase sigma factors"/>
    <property type="match status" value="1"/>
</dbReference>
<gene>
    <name evidence="8" type="ORF">FHS50_001672</name>
</gene>
<dbReference type="CDD" id="cd06171">
    <property type="entry name" value="Sigma70_r4"/>
    <property type="match status" value="1"/>
</dbReference>